<dbReference type="Proteomes" id="UP000092460">
    <property type="component" value="Unassembled WGS sequence"/>
</dbReference>
<dbReference type="VEuPathDB" id="VectorBase:GPPI020629"/>
<dbReference type="AlphaFoldDB" id="A0A1B0B6Q2"/>
<evidence type="ECO:0000313" key="3">
    <source>
        <dbReference type="Proteomes" id="UP000092460"/>
    </source>
</evidence>
<accession>A0A1B0B6Q2</accession>
<sequence length="161" mass="17252">MKTFTSVDQLTQLGLKSNLNCIQWMRTASRSCCCNTAKVPAYLTLALILSGGHGKLRSFCICTQTISAGLPTKPPIVAAIPVNMTFSDVLIYIYFLLCSGGSLTSFCIRTLTMSAGVPTMPPAVPDKAANITLPANVSNFNGNLHGGQFALLGLKRYFNQI</sequence>
<dbReference type="EnsemblMetazoa" id="GPPI020629-RA">
    <property type="protein sequence ID" value="GPPI020629-PA"/>
    <property type="gene ID" value="GPPI020629"/>
</dbReference>
<organism evidence="2 3">
    <name type="scientific">Glossina palpalis gambiensis</name>
    <dbReference type="NCBI Taxonomy" id="67801"/>
    <lineage>
        <taxon>Eukaryota</taxon>
        <taxon>Metazoa</taxon>
        <taxon>Ecdysozoa</taxon>
        <taxon>Arthropoda</taxon>
        <taxon>Hexapoda</taxon>
        <taxon>Insecta</taxon>
        <taxon>Pterygota</taxon>
        <taxon>Neoptera</taxon>
        <taxon>Endopterygota</taxon>
        <taxon>Diptera</taxon>
        <taxon>Brachycera</taxon>
        <taxon>Muscomorpha</taxon>
        <taxon>Hippoboscoidea</taxon>
        <taxon>Glossinidae</taxon>
        <taxon>Glossina</taxon>
    </lineage>
</organism>
<protein>
    <submittedName>
        <fullName evidence="2">Uncharacterized protein</fullName>
    </submittedName>
</protein>
<feature type="transmembrane region" description="Helical" evidence="1">
    <location>
        <begin position="91"/>
        <end position="111"/>
    </location>
</feature>
<keyword evidence="1" id="KW-0472">Membrane</keyword>
<dbReference type="EMBL" id="JXJN01009184">
    <property type="status" value="NOT_ANNOTATED_CDS"/>
    <property type="molecule type" value="Genomic_DNA"/>
</dbReference>
<reference evidence="3" key="1">
    <citation type="submission" date="2015-01" db="EMBL/GenBank/DDBJ databases">
        <authorList>
            <person name="Aksoy S."/>
            <person name="Warren W."/>
            <person name="Wilson R.K."/>
        </authorList>
    </citation>
    <scope>NUCLEOTIDE SEQUENCE [LARGE SCALE GENOMIC DNA]</scope>
    <source>
        <strain evidence="3">IAEA</strain>
    </source>
</reference>
<reference evidence="2" key="2">
    <citation type="submission" date="2020-05" db="UniProtKB">
        <authorList>
            <consortium name="EnsemblMetazoa"/>
        </authorList>
    </citation>
    <scope>IDENTIFICATION</scope>
    <source>
        <strain evidence="2">IAEA</strain>
    </source>
</reference>
<keyword evidence="1" id="KW-0812">Transmembrane</keyword>
<evidence type="ECO:0000256" key="1">
    <source>
        <dbReference type="SAM" id="Phobius"/>
    </source>
</evidence>
<evidence type="ECO:0000313" key="2">
    <source>
        <dbReference type="EnsemblMetazoa" id="GPPI020629-PA"/>
    </source>
</evidence>
<proteinExistence type="predicted"/>
<keyword evidence="3" id="KW-1185">Reference proteome</keyword>
<name>A0A1B0B6Q2_9MUSC</name>
<keyword evidence="1" id="KW-1133">Transmembrane helix</keyword>